<dbReference type="PANTHER" id="PTHR19376:SF54">
    <property type="entry name" value="DNA-DIRECTED RNA POLYMERASE SUBUNIT BETA"/>
    <property type="match status" value="1"/>
</dbReference>
<proteinExistence type="inferred from homology"/>
<feature type="domain" description="RNA polymerase N-terminal" evidence="8">
    <location>
        <begin position="216"/>
        <end position="492"/>
    </location>
</feature>
<dbReference type="GO" id="GO:0000428">
    <property type="term" value="C:DNA-directed RNA polymerase complex"/>
    <property type="evidence" value="ECO:0007669"/>
    <property type="project" value="UniProtKB-KW"/>
</dbReference>
<dbReference type="InterPro" id="IPR045867">
    <property type="entry name" value="DNA-dir_RpoC_beta_prime"/>
</dbReference>
<evidence type="ECO:0000256" key="3">
    <source>
        <dbReference type="ARBA" id="ARBA00022679"/>
    </source>
</evidence>
<sequence length="570" mass="66178">MKKYIKINLASPKTILKWSERSLPNGELVGRVTRPETIDYKSLKPISNGIFCERIFGPIRNNECLCKLYKKIRIRKEKNRIIICPNCYVQITESTIRRYRMGTIHLTTPVLHTWFFKESPNYISELILNKKRKYINSILKGNCYLKIRKKNKTKLVKTGGEAILLLLKQLRLKKLSVFSKKINLKVNDNLNSKEDKKRQNRLKLLNYMIQSKTKPQWMTIKLLPVLPPELRPIIKLQDNTIVNSDLNYLYQNIINVNNRIEQMQKMEVSEKFKRTEKIKLQNSINMLFSEDKKGETKKRVKSLAKIIKGKTGRIRENLLGKTVDYSARSVIGVEPKLKISECAIPVEVSNRLFQASLIKKILQLKLTNNIREAKTIIDERRKTIRSLINKTINNVSTKILLNRAPTLHRIGIQSFKPSLTDCKIIKLHPLVCTAFNADFDGDQMGIHIPLSLKSQAEARTLMLSSNNNTLPSTGKPNMVLSQDMVLGCYYLTSENLSSFYLLEKIKYFNDEASCLKAYKKNTLEIHSYIWIKIKQKKQKHIKLTKEKKRNEINRITPGKIIFSNTISLFL</sequence>
<evidence type="ECO:0000256" key="2">
    <source>
        <dbReference type="ARBA" id="ARBA00022478"/>
    </source>
</evidence>
<dbReference type="Pfam" id="PF00623">
    <property type="entry name" value="RNA_pol_Rpb1_2"/>
    <property type="match status" value="1"/>
</dbReference>
<keyword evidence="9" id="KW-0150">Chloroplast</keyword>
<dbReference type="InterPro" id="IPR044893">
    <property type="entry name" value="RNA_pol_Rpb1_clamp_domain"/>
</dbReference>
<dbReference type="Pfam" id="PF04997">
    <property type="entry name" value="RNA_pol_Rpb1_1"/>
    <property type="match status" value="1"/>
</dbReference>
<dbReference type="Gene3D" id="2.40.40.20">
    <property type="match status" value="1"/>
</dbReference>
<evidence type="ECO:0000256" key="6">
    <source>
        <dbReference type="ARBA" id="ARBA00048552"/>
    </source>
</evidence>
<evidence type="ECO:0000313" key="9">
    <source>
        <dbReference type="EMBL" id="AYQ93532.1"/>
    </source>
</evidence>
<keyword evidence="9" id="KW-0934">Plastid</keyword>
<keyword evidence="5 7" id="KW-0804">Transcription</keyword>
<accession>A0A3G3LLE2</accession>
<dbReference type="Pfam" id="PF04983">
    <property type="entry name" value="RNA_pol_Rpb1_3"/>
    <property type="match status" value="1"/>
</dbReference>
<dbReference type="Gene3D" id="1.10.274.100">
    <property type="entry name" value="RNA polymerase Rpb1, domain 3"/>
    <property type="match status" value="1"/>
</dbReference>
<dbReference type="EMBL" id="MH898671">
    <property type="protein sequence ID" value="AYQ93532.1"/>
    <property type="molecule type" value="Genomic_DNA"/>
</dbReference>
<keyword evidence="3 7" id="KW-0808">Transferase</keyword>
<comment type="function">
    <text evidence="1 7">DNA-dependent RNA polymerase catalyzes the transcription of DNA into RNA using the four ribonucleoside triphosphates as substrates.</text>
</comment>
<evidence type="ECO:0000256" key="1">
    <source>
        <dbReference type="ARBA" id="ARBA00004026"/>
    </source>
</evidence>
<evidence type="ECO:0000256" key="4">
    <source>
        <dbReference type="ARBA" id="ARBA00022695"/>
    </source>
</evidence>
<reference evidence="9" key="1">
    <citation type="journal article" date="2018" name="Sci. Rep.">
        <title>Dynamic evolution of inverted repeats in Euglenophyta plastid genomes.</title>
        <authorList>
            <person name="Karnkowska A."/>
            <person name="Bennett M.S."/>
            <person name="Triemer R.E."/>
        </authorList>
    </citation>
    <scope>NUCLEOTIDE SEQUENCE</scope>
</reference>
<geneLocation type="chloroplast" evidence="9"/>
<dbReference type="InterPro" id="IPR006592">
    <property type="entry name" value="RNA_pol_N"/>
</dbReference>
<dbReference type="Gene3D" id="4.10.860.120">
    <property type="entry name" value="RNA polymerase II, clamp domain"/>
    <property type="match status" value="1"/>
</dbReference>
<dbReference type="RefSeq" id="YP_009541042.1">
    <property type="nucleotide sequence ID" value="NC_039970.1"/>
</dbReference>
<dbReference type="SMART" id="SM00663">
    <property type="entry name" value="RPOLA_N"/>
    <property type="match status" value="1"/>
</dbReference>
<protein>
    <recommendedName>
        <fullName evidence="7">DNA-directed RNA polymerase subunit</fullName>
        <ecNumber evidence="7">2.7.7.6</ecNumber>
    </recommendedName>
</protein>
<comment type="catalytic activity">
    <reaction evidence="6 7">
        <text>RNA(n) + a ribonucleoside 5'-triphosphate = RNA(n+1) + diphosphate</text>
        <dbReference type="Rhea" id="RHEA:21248"/>
        <dbReference type="Rhea" id="RHEA-COMP:14527"/>
        <dbReference type="Rhea" id="RHEA-COMP:17342"/>
        <dbReference type="ChEBI" id="CHEBI:33019"/>
        <dbReference type="ChEBI" id="CHEBI:61557"/>
        <dbReference type="ChEBI" id="CHEBI:140395"/>
        <dbReference type="EC" id="2.7.7.6"/>
    </reaction>
</comment>
<keyword evidence="2 7" id="KW-0240">DNA-directed RNA polymerase</keyword>
<dbReference type="InterPro" id="IPR000722">
    <property type="entry name" value="RNA_pol_asu"/>
</dbReference>
<dbReference type="InterPro" id="IPR042102">
    <property type="entry name" value="RNA_pol_Rpb1_3_sf"/>
</dbReference>
<keyword evidence="4 7" id="KW-0548">Nucleotidyltransferase</keyword>
<organism evidence="9">
    <name type="scientific">Lepocinclis playfairiana</name>
    <dbReference type="NCBI Taxonomy" id="1403386"/>
    <lineage>
        <taxon>Eukaryota</taxon>
        <taxon>Discoba</taxon>
        <taxon>Euglenozoa</taxon>
        <taxon>Euglenida</taxon>
        <taxon>Spirocuta</taxon>
        <taxon>Euglenophyceae</taxon>
        <taxon>Euglenales</taxon>
        <taxon>Phacaceae</taxon>
        <taxon>Lepocinclis</taxon>
    </lineage>
</organism>
<dbReference type="SUPFAM" id="SSF64484">
    <property type="entry name" value="beta and beta-prime subunits of DNA dependent RNA-polymerase"/>
    <property type="match status" value="1"/>
</dbReference>
<dbReference type="EC" id="2.7.7.6" evidence="7"/>
<dbReference type="PANTHER" id="PTHR19376">
    <property type="entry name" value="DNA-DIRECTED RNA POLYMERASE"/>
    <property type="match status" value="1"/>
</dbReference>
<evidence type="ECO:0000256" key="5">
    <source>
        <dbReference type="ARBA" id="ARBA00023163"/>
    </source>
</evidence>
<dbReference type="GeneID" id="38462516"/>
<dbReference type="GO" id="GO:0006351">
    <property type="term" value="P:DNA-templated transcription"/>
    <property type="evidence" value="ECO:0007669"/>
    <property type="project" value="InterPro"/>
</dbReference>
<dbReference type="GO" id="GO:0003677">
    <property type="term" value="F:DNA binding"/>
    <property type="evidence" value="ECO:0007669"/>
    <property type="project" value="InterPro"/>
</dbReference>
<dbReference type="AlphaFoldDB" id="A0A3G3LLE2"/>
<evidence type="ECO:0000256" key="7">
    <source>
        <dbReference type="RuleBase" id="RU004279"/>
    </source>
</evidence>
<dbReference type="InterPro" id="IPR007080">
    <property type="entry name" value="RNA_pol_Rpb1_1"/>
</dbReference>
<name>A0A3G3LLE2_9EUGL</name>
<comment type="similarity">
    <text evidence="7">Belongs to the RNA polymerase beta' chain family.</text>
</comment>
<dbReference type="GO" id="GO:0003899">
    <property type="term" value="F:DNA-directed RNA polymerase activity"/>
    <property type="evidence" value="ECO:0007669"/>
    <property type="project" value="UniProtKB-EC"/>
</dbReference>
<dbReference type="InterPro" id="IPR007066">
    <property type="entry name" value="RNA_pol_Rpb1_3"/>
</dbReference>
<evidence type="ECO:0000259" key="8">
    <source>
        <dbReference type="SMART" id="SM00663"/>
    </source>
</evidence>